<feature type="domain" description="Expansin-like CBD" evidence="5">
    <location>
        <begin position="151"/>
        <end position="233"/>
    </location>
</feature>
<dbReference type="PRINTS" id="PR01225">
    <property type="entry name" value="EXPANSNFAMLY"/>
</dbReference>
<dbReference type="Pfam" id="PF01357">
    <property type="entry name" value="Expansin_C"/>
    <property type="match status" value="1"/>
</dbReference>
<dbReference type="InterPro" id="IPR007118">
    <property type="entry name" value="Expan_Lol_pI"/>
</dbReference>
<dbReference type="PANTHER" id="PTHR31692:SF5">
    <property type="entry name" value="EXPANSIN-B3"/>
    <property type="match status" value="1"/>
</dbReference>
<dbReference type="SUPFAM" id="SSF49590">
    <property type="entry name" value="PHL pollen allergen"/>
    <property type="match status" value="1"/>
</dbReference>
<sequence length="237" mass="25634">MVMGGESYWLKGTATWYGDVGGDGSDGGACGYGPLVHVRPYHGRVSAGNAALFQQGMGCGACFKVKCLDPSICRRRAISVIITDECPPGGACSDNQYHFDLSGPAFGRLAIPGMADSIRTRGEVPIVFSRTLCKYPGKNIAFHVDEGSTPYWLSILVEFENGEGDIESMSIKQANFGIWQPMRHVWGATWCIDQGPLQGPFSIKLTNGPPNQTTIIAPNVIPRDWAPLSTYTATHNF</sequence>
<dbReference type="InterPro" id="IPR036908">
    <property type="entry name" value="RlpA-like_sf"/>
</dbReference>
<evidence type="ECO:0000259" key="4">
    <source>
        <dbReference type="PROSITE" id="PS50842"/>
    </source>
</evidence>
<protein>
    <submittedName>
        <fullName evidence="6">Expansin-B3</fullName>
    </submittedName>
</protein>
<dbReference type="PRINTS" id="PR00829">
    <property type="entry name" value="LOLP1ALLERGN"/>
</dbReference>
<dbReference type="SUPFAM" id="SSF50685">
    <property type="entry name" value="Barwin-like endoglucanases"/>
    <property type="match status" value="1"/>
</dbReference>
<dbReference type="Gene3D" id="2.60.40.760">
    <property type="entry name" value="Expansin, cellulose-binding-like domain"/>
    <property type="match status" value="1"/>
</dbReference>
<evidence type="ECO:0000313" key="7">
    <source>
        <dbReference type="Proteomes" id="UP001153555"/>
    </source>
</evidence>
<gene>
    <name evidence="6" type="ORF">SHERM_11050</name>
</gene>
<dbReference type="OrthoDB" id="406505at2759"/>
<evidence type="ECO:0000259" key="5">
    <source>
        <dbReference type="PROSITE" id="PS50843"/>
    </source>
</evidence>
<dbReference type="EMBL" id="CACSLK010003174">
    <property type="protein sequence ID" value="CAA0808824.1"/>
    <property type="molecule type" value="Genomic_DNA"/>
</dbReference>
<organism evidence="6 7">
    <name type="scientific">Striga hermonthica</name>
    <name type="common">Purple witchweed</name>
    <name type="synonym">Buchnera hermonthica</name>
    <dbReference type="NCBI Taxonomy" id="68872"/>
    <lineage>
        <taxon>Eukaryota</taxon>
        <taxon>Viridiplantae</taxon>
        <taxon>Streptophyta</taxon>
        <taxon>Embryophyta</taxon>
        <taxon>Tracheophyta</taxon>
        <taxon>Spermatophyta</taxon>
        <taxon>Magnoliopsida</taxon>
        <taxon>eudicotyledons</taxon>
        <taxon>Gunneridae</taxon>
        <taxon>Pentapetalae</taxon>
        <taxon>asterids</taxon>
        <taxon>lamiids</taxon>
        <taxon>Lamiales</taxon>
        <taxon>Orobanchaceae</taxon>
        <taxon>Buchnereae</taxon>
        <taxon>Striga</taxon>
    </lineage>
</organism>
<dbReference type="GO" id="GO:0009506">
    <property type="term" value="C:plasmodesma"/>
    <property type="evidence" value="ECO:0007669"/>
    <property type="project" value="TreeGrafter"/>
</dbReference>
<comment type="caution">
    <text evidence="6">The sequence shown here is derived from an EMBL/GenBank/DDBJ whole genome shotgun (WGS) entry which is preliminary data.</text>
</comment>
<dbReference type="InterPro" id="IPR036749">
    <property type="entry name" value="Expansin_CBD_sf"/>
</dbReference>
<keyword evidence="7" id="KW-1185">Reference proteome</keyword>
<evidence type="ECO:0000256" key="1">
    <source>
        <dbReference type="ARBA" id="ARBA00004613"/>
    </source>
</evidence>
<dbReference type="PANTHER" id="PTHR31692">
    <property type="entry name" value="EXPANSIN-B3"/>
    <property type="match status" value="1"/>
</dbReference>
<keyword evidence="2" id="KW-0964">Secreted</keyword>
<proteinExistence type="inferred from homology"/>
<evidence type="ECO:0000256" key="2">
    <source>
        <dbReference type="ARBA" id="ARBA00022525"/>
    </source>
</evidence>
<dbReference type="InterPro" id="IPR007112">
    <property type="entry name" value="Expansin/allergen_DPBB_dom"/>
</dbReference>
<dbReference type="PROSITE" id="PS50842">
    <property type="entry name" value="EXPANSIN_EG45"/>
    <property type="match status" value="1"/>
</dbReference>
<feature type="domain" description="Expansin-like EG45" evidence="4">
    <location>
        <begin position="27"/>
        <end position="138"/>
    </location>
</feature>
<comment type="similarity">
    <text evidence="3">Belongs to the expansin family.</text>
</comment>
<dbReference type="InterPro" id="IPR009009">
    <property type="entry name" value="RlpA-like_DPBB"/>
</dbReference>
<dbReference type="Gene3D" id="2.40.40.10">
    <property type="entry name" value="RlpA-like domain"/>
    <property type="match status" value="1"/>
</dbReference>
<accession>A0A9N7R0J8</accession>
<dbReference type="GO" id="GO:0005576">
    <property type="term" value="C:extracellular region"/>
    <property type="evidence" value="ECO:0007669"/>
    <property type="project" value="UniProtKB-SubCell"/>
</dbReference>
<comment type="subcellular location">
    <subcellularLocation>
        <location evidence="1">Secreted</location>
    </subcellularLocation>
</comment>
<dbReference type="InterPro" id="IPR005795">
    <property type="entry name" value="LolPI"/>
</dbReference>
<dbReference type="Proteomes" id="UP001153555">
    <property type="component" value="Unassembled WGS sequence"/>
</dbReference>
<dbReference type="SMART" id="SM00837">
    <property type="entry name" value="DPBB_1"/>
    <property type="match status" value="1"/>
</dbReference>
<reference evidence="6" key="1">
    <citation type="submission" date="2019-12" db="EMBL/GenBank/DDBJ databases">
        <authorList>
            <person name="Scholes J."/>
        </authorList>
    </citation>
    <scope>NUCLEOTIDE SEQUENCE</scope>
</reference>
<dbReference type="InterPro" id="IPR007117">
    <property type="entry name" value="Expansin_CBD"/>
</dbReference>
<evidence type="ECO:0000313" key="6">
    <source>
        <dbReference type="EMBL" id="CAA0808824.1"/>
    </source>
</evidence>
<dbReference type="GO" id="GO:0006949">
    <property type="term" value="P:syncytium formation"/>
    <property type="evidence" value="ECO:0007669"/>
    <property type="project" value="TreeGrafter"/>
</dbReference>
<name>A0A9N7R0J8_STRHE</name>
<evidence type="ECO:0000256" key="3">
    <source>
        <dbReference type="RuleBase" id="RU003460"/>
    </source>
</evidence>
<dbReference type="Pfam" id="PF03330">
    <property type="entry name" value="DPBB_1"/>
    <property type="match status" value="1"/>
</dbReference>
<dbReference type="PROSITE" id="PS50843">
    <property type="entry name" value="EXPANSIN_CBD"/>
    <property type="match status" value="1"/>
</dbReference>
<dbReference type="AlphaFoldDB" id="A0A9N7R0J8"/>